<dbReference type="EMBL" id="SKBU01000001">
    <property type="protein sequence ID" value="TCJ20665.1"/>
    <property type="molecule type" value="Genomic_DNA"/>
</dbReference>
<keyword evidence="4" id="KW-1185">Reference proteome</keyword>
<feature type="transmembrane region" description="Helical" evidence="1">
    <location>
        <begin position="62"/>
        <end position="83"/>
    </location>
</feature>
<accession>A0A4R1BTQ2</accession>
<dbReference type="OrthoDB" id="9808690at2"/>
<evidence type="ECO:0000313" key="3">
    <source>
        <dbReference type="EMBL" id="TCJ20665.1"/>
    </source>
</evidence>
<feature type="transmembrane region" description="Helical" evidence="1">
    <location>
        <begin position="16"/>
        <end position="34"/>
    </location>
</feature>
<dbReference type="Proteomes" id="UP000295244">
    <property type="component" value="Unassembled WGS sequence"/>
</dbReference>
<evidence type="ECO:0000313" key="4">
    <source>
        <dbReference type="Proteomes" id="UP000295244"/>
    </source>
</evidence>
<feature type="transmembrane region" description="Helical" evidence="1">
    <location>
        <begin position="137"/>
        <end position="160"/>
    </location>
</feature>
<keyword evidence="1" id="KW-0812">Transmembrane</keyword>
<gene>
    <name evidence="3" type="ORF">E0L93_00080</name>
</gene>
<keyword evidence="1" id="KW-1133">Transmembrane helix</keyword>
<sequence>MKLKVEERPPYSGLEYALEATALSLVGLQLYVLFTSLPELPDQVPVHFGAGGEPDRFGPTEALWLLPGISVALFLLLAAVARYSKSYNVPWRVPEESRTRQFRLARTLVVAMQVYAAALFTYITWQTVRIALGEAGGLGGGFVAAAVLIPLGMIAIYVTLARQNL</sequence>
<reference evidence="3 4" key="1">
    <citation type="submission" date="2019-03" db="EMBL/GenBank/DDBJ databases">
        <title>Whole genome sequence of a novel Rubrobacter taiwanensis strain, isolated from Yellowstone National Park.</title>
        <authorList>
            <person name="Freed S."/>
            <person name="Ramaley R.F."/>
            <person name="Kyndt J.A."/>
        </authorList>
    </citation>
    <scope>NUCLEOTIDE SEQUENCE [LARGE SCALE GENOMIC DNA]</scope>
    <source>
        <strain evidence="3 4">Yellowstone</strain>
    </source>
</reference>
<dbReference type="RefSeq" id="WP_132687044.1">
    <property type="nucleotide sequence ID" value="NZ_SKBU01000001.1"/>
</dbReference>
<name>A0A4R1BTQ2_9ACTN</name>
<dbReference type="InterPro" id="IPR012867">
    <property type="entry name" value="DUF1648"/>
</dbReference>
<dbReference type="AlphaFoldDB" id="A0A4R1BTQ2"/>
<comment type="caution">
    <text evidence="3">The sequence shown here is derived from an EMBL/GenBank/DDBJ whole genome shotgun (WGS) entry which is preliminary data.</text>
</comment>
<evidence type="ECO:0000256" key="1">
    <source>
        <dbReference type="SAM" id="Phobius"/>
    </source>
</evidence>
<dbReference type="Pfam" id="PF07853">
    <property type="entry name" value="DUF1648"/>
    <property type="match status" value="1"/>
</dbReference>
<feature type="transmembrane region" description="Helical" evidence="1">
    <location>
        <begin position="104"/>
        <end position="125"/>
    </location>
</feature>
<proteinExistence type="predicted"/>
<feature type="domain" description="DUF1648" evidence="2">
    <location>
        <begin position="26"/>
        <end position="70"/>
    </location>
</feature>
<protein>
    <submittedName>
        <fullName evidence="3">DUF1648 domain-containing protein</fullName>
    </submittedName>
</protein>
<keyword evidence="1" id="KW-0472">Membrane</keyword>
<organism evidence="3 4">
    <name type="scientific">Rubrobacter taiwanensis</name>
    <dbReference type="NCBI Taxonomy" id="185139"/>
    <lineage>
        <taxon>Bacteria</taxon>
        <taxon>Bacillati</taxon>
        <taxon>Actinomycetota</taxon>
        <taxon>Rubrobacteria</taxon>
        <taxon>Rubrobacterales</taxon>
        <taxon>Rubrobacteraceae</taxon>
        <taxon>Rubrobacter</taxon>
    </lineage>
</organism>
<evidence type="ECO:0000259" key="2">
    <source>
        <dbReference type="Pfam" id="PF07853"/>
    </source>
</evidence>